<proteinExistence type="predicted"/>
<dbReference type="Gramene" id="KGN63815">
    <property type="protein sequence ID" value="KGN63815"/>
    <property type="gene ID" value="Csa_1G023030"/>
</dbReference>
<reference evidence="2 3" key="2">
    <citation type="journal article" date="2009" name="PLoS ONE">
        <title>An integrated genetic and cytogenetic map of the cucumber genome.</title>
        <authorList>
            <person name="Ren Y."/>
            <person name="Zhang Z."/>
            <person name="Liu J."/>
            <person name="Staub J.E."/>
            <person name="Han Y."/>
            <person name="Cheng Z."/>
            <person name="Li X."/>
            <person name="Lu J."/>
            <person name="Miao H."/>
            <person name="Kang H."/>
            <person name="Xie B."/>
            <person name="Gu X."/>
            <person name="Wang X."/>
            <person name="Du Y."/>
            <person name="Jin W."/>
            <person name="Huang S."/>
        </authorList>
    </citation>
    <scope>NUCLEOTIDE SEQUENCE [LARGE SCALE GENOMIC DNA]</scope>
    <source>
        <strain evidence="3">cv. 9930</strain>
    </source>
</reference>
<evidence type="ECO:0000313" key="2">
    <source>
        <dbReference type="EMBL" id="KGN63815.1"/>
    </source>
</evidence>
<feature type="transmembrane region" description="Helical" evidence="1">
    <location>
        <begin position="122"/>
        <end position="144"/>
    </location>
</feature>
<keyword evidence="1" id="KW-0472">Membrane</keyword>
<keyword evidence="3" id="KW-1185">Reference proteome</keyword>
<dbReference type="EMBL" id="CM002922">
    <property type="protein sequence ID" value="KGN63815.1"/>
    <property type="molecule type" value="Genomic_DNA"/>
</dbReference>
<evidence type="ECO:0000256" key="1">
    <source>
        <dbReference type="SAM" id="Phobius"/>
    </source>
</evidence>
<name>A0A0A0LPJ7_CUCSA</name>
<organism evidence="2 3">
    <name type="scientific">Cucumis sativus</name>
    <name type="common">Cucumber</name>
    <dbReference type="NCBI Taxonomy" id="3659"/>
    <lineage>
        <taxon>Eukaryota</taxon>
        <taxon>Viridiplantae</taxon>
        <taxon>Streptophyta</taxon>
        <taxon>Embryophyta</taxon>
        <taxon>Tracheophyta</taxon>
        <taxon>Spermatophyta</taxon>
        <taxon>Magnoliopsida</taxon>
        <taxon>eudicotyledons</taxon>
        <taxon>Gunneridae</taxon>
        <taxon>Pentapetalae</taxon>
        <taxon>rosids</taxon>
        <taxon>fabids</taxon>
        <taxon>Cucurbitales</taxon>
        <taxon>Cucurbitaceae</taxon>
        <taxon>Benincaseae</taxon>
        <taxon>Cucumis</taxon>
    </lineage>
</organism>
<reference evidence="2 3" key="4">
    <citation type="journal article" date="2011" name="BMC Genomics">
        <title>RNA-Seq improves annotation of protein-coding genes in the cucumber genome.</title>
        <authorList>
            <person name="Li Z."/>
            <person name="Zhang Z."/>
            <person name="Yan P."/>
            <person name="Huang S."/>
            <person name="Fei Z."/>
            <person name="Lin K."/>
        </authorList>
    </citation>
    <scope>NUCLEOTIDE SEQUENCE [LARGE SCALE GENOMIC DNA]</scope>
    <source>
        <strain evidence="3">cv. 9930</strain>
    </source>
</reference>
<dbReference type="Proteomes" id="UP000029981">
    <property type="component" value="Chromosome 1"/>
</dbReference>
<accession>A0A0A0LPJ7</accession>
<feature type="transmembrane region" description="Helical" evidence="1">
    <location>
        <begin position="58"/>
        <end position="76"/>
    </location>
</feature>
<reference evidence="2 3" key="1">
    <citation type="journal article" date="2009" name="Nat. Genet.">
        <title>The genome of the cucumber, Cucumis sativus L.</title>
        <authorList>
            <person name="Huang S."/>
            <person name="Li R."/>
            <person name="Zhang Z."/>
            <person name="Li L."/>
            <person name="Gu X."/>
            <person name="Fan W."/>
            <person name="Lucas W.J."/>
            <person name="Wang X."/>
            <person name="Xie B."/>
            <person name="Ni P."/>
            <person name="Ren Y."/>
            <person name="Zhu H."/>
            <person name="Li J."/>
            <person name="Lin K."/>
            <person name="Jin W."/>
            <person name="Fei Z."/>
            <person name="Li G."/>
            <person name="Staub J."/>
            <person name="Kilian A."/>
            <person name="van der Vossen E.A."/>
            <person name="Wu Y."/>
            <person name="Guo J."/>
            <person name="He J."/>
            <person name="Jia Z."/>
            <person name="Ren Y."/>
            <person name="Tian G."/>
            <person name="Lu Y."/>
            <person name="Ruan J."/>
            <person name="Qian W."/>
            <person name="Wang M."/>
            <person name="Huang Q."/>
            <person name="Li B."/>
            <person name="Xuan Z."/>
            <person name="Cao J."/>
            <person name="Asan"/>
            <person name="Wu Z."/>
            <person name="Zhang J."/>
            <person name="Cai Q."/>
            <person name="Bai Y."/>
            <person name="Zhao B."/>
            <person name="Han Y."/>
            <person name="Li Y."/>
            <person name="Li X."/>
            <person name="Wang S."/>
            <person name="Shi Q."/>
            <person name="Liu S."/>
            <person name="Cho W.K."/>
            <person name="Kim J.Y."/>
            <person name="Xu Y."/>
            <person name="Heller-Uszynska K."/>
            <person name="Miao H."/>
            <person name="Cheng Z."/>
            <person name="Zhang S."/>
            <person name="Wu J."/>
            <person name="Yang Y."/>
            <person name="Kang H."/>
            <person name="Li M."/>
            <person name="Liang H."/>
            <person name="Ren X."/>
            <person name="Shi Z."/>
            <person name="Wen M."/>
            <person name="Jian M."/>
            <person name="Yang H."/>
            <person name="Zhang G."/>
            <person name="Yang Z."/>
            <person name="Chen R."/>
            <person name="Liu S."/>
            <person name="Li J."/>
            <person name="Ma L."/>
            <person name="Liu H."/>
            <person name="Zhou Y."/>
            <person name="Zhao J."/>
            <person name="Fang X."/>
            <person name="Li G."/>
            <person name="Fang L."/>
            <person name="Li Y."/>
            <person name="Liu D."/>
            <person name="Zheng H."/>
            <person name="Zhang Y."/>
            <person name="Qin N."/>
            <person name="Li Z."/>
            <person name="Yang G."/>
            <person name="Yang S."/>
            <person name="Bolund L."/>
            <person name="Kristiansen K."/>
            <person name="Zheng H."/>
            <person name="Li S."/>
            <person name="Zhang X."/>
            <person name="Yang H."/>
            <person name="Wang J."/>
            <person name="Sun R."/>
            <person name="Zhang B."/>
            <person name="Jiang S."/>
            <person name="Wang J."/>
            <person name="Du Y."/>
            <person name="Li S."/>
        </authorList>
    </citation>
    <scope>NUCLEOTIDE SEQUENCE [LARGE SCALE GENOMIC DNA]</scope>
    <source>
        <strain evidence="3">cv. 9930</strain>
    </source>
</reference>
<reference evidence="2 3" key="3">
    <citation type="journal article" date="2010" name="BMC Genomics">
        <title>Transcriptome sequencing and comparative analysis of cucumber flowers with different sex types.</title>
        <authorList>
            <person name="Guo S."/>
            <person name="Zheng Y."/>
            <person name="Joung J.G."/>
            <person name="Liu S."/>
            <person name="Zhang Z."/>
            <person name="Crasta O.R."/>
            <person name="Sobral B.W."/>
            <person name="Xu Y."/>
            <person name="Huang S."/>
            <person name="Fei Z."/>
        </authorList>
    </citation>
    <scope>NUCLEOTIDE SEQUENCE [LARGE SCALE GENOMIC DNA]</scope>
    <source>
        <strain evidence="3">cv. 9930</strain>
    </source>
</reference>
<keyword evidence="1" id="KW-1133">Transmembrane helix</keyword>
<sequence>MTSRILSPAFKIRSQAVALLYCQSYIQIQSQPIFLHHFLPLPTSAHLRRRRSRHTQSLLLLFLLLLFLLLICRSSNHRTQTLRQHPSLHSKILRHLLHPPEYHIELLDLLVGWLLRCRGRRIVVFGFLFMNFGSVFHLPLSLFLSHF</sequence>
<keyword evidence="1" id="KW-0812">Transmembrane</keyword>
<gene>
    <name evidence="2" type="ORF">Csa_1G023030</name>
</gene>
<dbReference type="AlphaFoldDB" id="A0A0A0LPJ7"/>
<evidence type="ECO:0000313" key="3">
    <source>
        <dbReference type="Proteomes" id="UP000029981"/>
    </source>
</evidence>
<protein>
    <submittedName>
        <fullName evidence="2">Uncharacterized protein</fullName>
    </submittedName>
</protein>